<name>A0ACB8A623_9AGAM</name>
<proteinExistence type="predicted"/>
<evidence type="ECO:0000313" key="1">
    <source>
        <dbReference type="EMBL" id="KAH7908667.1"/>
    </source>
</evidence>
<keyword evidence="2" id="KW-1185">Reference proteome</keyword>
<sequence>MMFMKSSKKGWKGKERKYDDVIMKDARESDIIIPILGATGVGKSTFINAVAGKKVAVVGHDLQSCTTRLCHVAVPCPSDRSRRIIFVDTPGFDDTYIDDLEILRRIAVWLAYSYSKDARVAGIIHLHEISQNRMYGSTRKNFTIINKLCGTEACQNVMLVTTKWQDVSETLGRKHEEQLRSTFWKDMIGQGSRMARFQNDTHSAWEIIKDILPKSPVPLQIQRELVDEDKMTPETDAGASLKLLAESNQSMNRR</sequence>
<accession>A0ACB8A623</accession>
<comment type="caution">
    <text evidence="1">The sequence shown here is derived from an EMBL/GenBank/DDBJ whole genome shotgun (WGS) entry which is preliminary data.</text>
</comment>
<dbReference type="EMBL" id="MU267806">
    <property type="protein sequence ID" value="KAH7908667.1"/>
    <property type="molecule type" value="Genomic_DNA"/>
</dbReference>
<reference evidence="1" key="1">
    <citation type="journal article" date="2021" name="New Phytol.">
        <title>Evolutionary innovations through gain and loss of genes in the ectomycorrhizal Boletales.</title>
        <authorList>
            <person name="Wu G."/>
            <person name="Miyauchi S."/>
            <person name="Morin E."/>
            <person name="Kuo A."/>
            <person name="Drula E."/>
            <person name="Varga T."/>
            <person name="Kohler A."/>
            <person name="Feng B."/>
            <person name="Cao Y."/>
            <person name="Lipzen A."/>
            <person name="Daum C."/>
            <person name="Hundley H."/>
            <person name="Pangilinan J."/>
            <person name="Johnson J."/>
            <person name="Barry K."/>
            <person name="LaButti K."/>
            <person name="Ng V."/>
            <person name="Ahrendt S."/>
            <person name="Min B."/>
            <person name="Choi I.G."/>
            <person name="Park H."/>
            <person name="Plett J.M."/>
            <person name="Magnuson J."/>
            <person name="Spatafora J.W."/>
            <person name="Nagy L.G."/>
            <person name="Henrissat B."/>
            <person name="Grigoriev I.V."/>
            <person name="Yang Z.L."/>
            <person name="Xu J."/>
            <person name="Martin F.M."/>
        </authorList>
    </citation>
    <scope>NUCLEOTIDE SEQUENCE</scope>
    <source>
        <strain evidence="1">ATCC 28755</strain>
    </source>
</reference>
<keyword evidence="1" id="KW-0378">Hydrolase</keyword>
<dbReference type="Proteomes" id="UP000790377">
    <property type="component" value="Unassembled WGS sequence"/>
</dbReference>
<organism evidence="1 2">
    <name type="scientific">Hygrophoropsis aurantiaca</name>
    <dbReference type="NCBI Taxonomy" id="72124"/>
    <lineage>
        <taxon>Eukaryota</taxon>
        <taxon>Fungi</taxon>
        <taxon>Dikarya</taxon>
        <taxon>Basidiomycota</taxon>
        <taxon>Agaricomycotina</taxon>
        <taxon>Agaricomycetes</taxon>
        <taxon>Agaricomycetidae</taxon>
        <taxon>Boletales</taxon>
        <taxon>Coniophorineae</taxon>
        <taxon>Hygrophoropsidaceae</taxon>
        <taxon>Hygrophoropsis</taxon>
    </lineage>
</organism>
<gene>
    <name evidence="1" type="ORF">BJ138DRAFT_1157154</name>
</gene>
<evidence type="ECO:0000313" key="2">
    <source>
        <dbReference type="Proteomes" id="UP000790377"/>
    </source>
</evidence>
<protein>
    <submittedName>
        <fullName evidence="1">P-loop containing nucleoside triphosphate hydrolase protein</fullName>
    </submittedName>
</protein>